<protein>
    <recommendedName>
        <fullName evidence="5">Survival protein SurE-like phosphatase/nucleotidase domain-containing protein</fullName>
    </recommendedName>
</protein>
<keyword evidence="3" id="KW-0378">Hydrolase</keyword>
<dbReference type="InterPro" id="IPR036523">
    <property type="entry name" value="SurE-like_sf"/>
</dbReference>
<dbReference type="AlphaFoldDB" id="A0A0C3NA46"/>
<organism evidence="6 7">
    <name type="scientific">Phlebiopsis gigantea (strain 11061_1 CR5-6)</name>
    <name type="common">White-rot fungus</name>
    <name type="synonym">Peniophora gigantea</name>
    <dbReference type="NCBI Taxonomy" id="745531"/>
    <lineage>
        <taxon>Eukaryota</taxon>
        <taxon>Fungi</taxon>
        <taxon>Dikarya</taxon>
        <taxon>Basidiomycota</taxon>
        <taxon>Agaricomycotina</taxon>
        <taxon>Agaricomycetes</taxon>
        <taxon>Polyporales</taxon>
        <taxon>Phanerochaetaceae</taxon>
        <taxon>Phlebiopsis</taxon>
    </lineage>
</organism>
<evidence type="ECO:0000256" key="4">
    <source>
        <dbReference type="SAM" id="SignalP"/>
    </source>
</evidence>
<gene>
    <name evidence="6" type="ORF">PHLGIDRAFT_507449</name>
</gene>
<dbReference type="GO" id="GO:0046872">
    <property type="term" value="F:metal ion binding"/>
    <property type="evidence" value="ECO:0007669"/>
    <property type="project" value="UniProtKB-KW"/>
</dbReference>
<dbReference type="Pfam" id="PF01975">
    <property type="entry name" value="SurE"/>
    <property type="match status" value="1"/>
</dbReference>
<keyword evidence="2" id="KW-0479">Metal-binding</keyword>
<sequence length="303" mass="30817">MKGLCALALLTLAAHAERIVISNDDGWAVAQIRAQFNALVEAGHDVILSAPAENQSGRGGLQIPATPLLVSCEFDSCPAGASKGNNASDPRLNWINAFPADGAQYGIQTLAPRLWNGAAPDFLVSGPNVGLNTGIALPFSGTVGAAGKAVQLGVPAVAFSGVSTAQESYNALAVTPASATVAAAKAYTTLASAFLDALFAQPAAQPAYLPAGVLLNVNLPALNDTCTPARVAWVLTRGFPVLLGNPDVVTCSNGGRLPTEGDVVNSGCYASVSVINATTKVDVGKSLQQDVLNRLVNLGLSCI</sequence>
<keyword evidence="4" id="KW-0732">Signal</keyword>
<dbReference type="InterPro" id="IPR002828">
    <property type="entry name" value="SurE-like_Pase/nucleotidase"/>
</dbReference>
<dbReference type="STRING" id="745531.A0A0C3NA46"/>
<dbReference type="EMBL" id="KN840817">
    <property type="protein sequence ID" value="KIP01339.1"/>
    <property type="molecule type" value="Genomic_DNA"/>
</dbReference>
<dbReference type="GO" id="GO:0008252">
    <property type="term" value="F:nucleotidase activity"/>
    <property type="evidence" value="ECO:0007669"/>
    <property type="project" value="InterPro"/>
</dbReference>
<feature type="domain" description="Survival protein SurE-like phosphatase/nucleotidase" evidence="5">
    <location>
        <begin position="19"/>
        <end position="225"/>
    </location>
</feature>
<keyword evidence="7" id="KW-1185">Reference proteome</keyword>
<dbReference type="Proteomes" id="UP000053257">
    <property type="component" value="Unassembled WGS sequence"/>
</dbReference>
<dbReference type="InterPro" id="IPR030048">
    <property type="entry name" value="SurE"/>
</dbReference>
<evidence type="ECO:0000256" key="1">
    <source>
        <dbReference type="ARBA" id="ARBA00011062"/>
    </source>
</evidence>
<dbReference type="Gene3D" id="3.40.1210.10">
    <property type="entry name" value="Survival protein SurE-like phosphatase/nucleotidase"/>
    <property type="match status" value="1"/>
</dbReference>
<evidence type="ECO:0000313" key="7">
    <source>
        <dbReference type="Proteomes" id="UP000053257"/>
    </source>
</evidence>
<reference evidence="6 7" key="1">
    <citation type="journal article" date="2014" name="PLoS Genet.">
        <title>Analysis of the Phlebiopsis gigantea genome, transcriptome and secretome provides insight into its pioneer colonization strategies of wood.</title>
        <authorList>
            <person name="Hori C."/>
            <person name="Ishida T."/>
            <person name="Igarashi K."/>
            <person name="Samejima M."/>
            <person name="Suzuki H."/>
            <person name="Master E."/>
            <person name="Ferreira P."/>
            <person name="Ruiz-Duenas F.J."/>
            <person name="Held B."/>
            <person name="Canessa P."/>
            <person name="Larrondo L.F."/>
            <person name="Schmoll M."/>
            <person name="Druzhinina I.S."/>
            <person name="Kubicek C.P."/>
            <person name="Gaskell J.A."/>
            <person name="Kersten P."/>
            <person name="St John F."/>
            <person name="Glasner J."/>
            <person name="Sabat G."/>
            <person name="Splinter BonDurant S."/>
            <person name="Syed K."/>
            <person name="Yadav J."/>
            <person name="Mgbeahuruike A.C."/>
            <person name="Kovalchuk A."/>
            <person name="Asiegbu F.O."/>
            <person name="Lackner G."/>
            <person name="Hoffmeister D."/>
            <person name="Rencoret J."/>
            <person name="Gutierrez A."/>
            <person name="Sun H."/>
            <person name="Lindquist E."/>
            <person name="Barry K."/>
            <person name="Riley R."/>
            <person name="Grigoriev I.V."/>
            <person name="Henrissat B."/>
            <person name="Kues U."/>
            <person name="Berka R.M."/>
            <person name="Martinez A.T."/>
            <person name="Covert S.F."/>
            <person name="Blanchette R.A."/>
            <person name="Cullen D."/>
        </authorList>
    </citation>
    <scope>NUCLEOTIDE SEQUENCE [LARGE SCALE GENOMIC DNA]</scope>
    <source>
        <strain evidence="6 7">11061_1 CR5-6</strain>
    </source>
</reference>
<feature type="signal peptide" evidence="4">
    <location>
        <begin position="1"/>
        <end position="16"/>
    </location>
</feature>
<evidence type="ECO:0000256" key="2">
    <source>
        <dbReference type="ARBA" id="ARBA00022723"/>
    </source>
</evidence>
<comment type="similarity">
    <text evidence="1">Belongs to the SurE nucleotidase family.</text>
</comment>
<evidence type="ECO:0000259" key="5">
    <source>
        <dbReference type="Pfam" id="PF01975"/>
    </source>
</evidence>
<name>A0A0C3NA46_PHLG1</name>
<dbReference type="HOGENOM" id="CLU_045192_0_1_1"/>
<accession>A0A0C3NA46</accession>
<evidence type="ECO:0000256" key="3">
    <source>
        <dbReference type="ARBA" id="ARBA00022801"/>
    </source>
</evidence>
<dbReference type="SUPFAM" id="SSF64167">
    <property type="entry name" value="SurE-like"/>
    <property type="match status" value="1"/>
</dbReference>
<feature type="chain" id="PRO_5002180156" description="Survival protein SurE-like phosphatase/nucleotidase domain-containing protein" evidence="4">
    <location>
        <begin position="17"/>
        <end position="303"/>
    </location>
</feature>
<evidence type="ECO:0000313" key="6">
    <source>
        <dbReference type="EMBL" id="KIP01339.1"/>
    </source>
</evidence>
<dbReference type="OrthoDB" id="4018688at2759"/>
<proteinExistence type="inferred from homology"/>
<dbReference type="PANTHER" id="PTHR30457:SF0">
    <property type="entry name" value="PHOSPHATASE, PUTATIVE (AFU_ORTHOLOGUE AFUA_4G01070)-RELATED"/>
    <property type="match status" value="1"/>
</dbReference>
<dbReference type="PANTHER" id="PTHR30457">
    <property type="entry name" value="5'-NUCLEOTIDASE SURE"/>
    <property type="match status" value="1"/>
</dbReference>